<dbReference type="Proteomes" id="UP000053681">
    <property type="component" value="Unassembled WGS sequence"/>
</dbReference>
<reference evidence="3 4" key="1">
    <citation type="submission" date="2015-11" db="EMBL/GenBank/DDBJ databases">
        <title>Bacillus caseinolyticus sp nov.</title>
        <authorList>
            <person name="Dastager S.G."/>
            <person name="Mawlankar R."/>
        </authorList>
    </citation>
    <scope>NUCLEOTIDE SEQUENCE [LARGE SCALE GENOMIC DNA]</scope>
    <source>
        <strain evidence="3 4">SGD-V-76</strain>
    </source>
</reference>
<evidence type="ECO:0000313" key="4">
    <source>
        <dbReference type="Proteomes" id="UP000053681"/>
    </source>
</evidence>
<evidence type="ECO:0000313" key="3">
    <source>
        <dbReference type="EMBL" id="KSU86716.1"/>
    </source>
</evidence>
<evidence type="ECO:0000256" key="1">
    <source>
        <dbReference type="SAM" id="MobiDB-lite"/>
    </source>
</evidence>
<keyword evidence="4" id="KW-1185">Reference proteome</keyword>
<protein>
    <submittedName>
        <fullName evidence="3">Uncharacterized protein</fullName>
    </submittedName>
</protein>
<dbReference type="EMBL" id="LNQP01000069">
    <property type="protein sequence ID" value="KSU86716.1"/>
    <property type="molecule type" value="Genomic_DNA"/>
</dbReference>
<dbReference type="AlphaFoldDB" id="A0A0V8JIC7"/>
<keyword evidence="2" id="KW-0812">Transmembrane</keyword>
<keyword evidence="2" id="KW-0472">Membrane</keyword>
<gene>
    <name evidence="3" type="ORF">AS180_16955</name>
</gene>
<organism evidence="3 4">
    <name type="scientific">Priestia veravalensis</name>
    <dbReference type="NCBI Taxonomy" id="1414648"/>
    <lineage>
        <taxon>Bacteria</taxon>
        <taxon>Bacillati</taxon>
        <taxon>Bacillota</taxon>
        <taxon>Bacilli</taxon>
        <taxon>Bacillales</taxon>
        <taxon>Bacillaceae</taxon>
        <taxon>Priestia</taxon>
    </lineage>
</organism>
<sequence length="115" mass="13261">MIQKDTLLRLYNKDSDELKEKGMKERVLANVFHEDERVSELSHHKEEIKQKNKIRSTSRWMPLLAAGLFFSLVGNGYLLLKSDSEQEVSESPELSETATSIQTVTLQPTNLKKER</sequence>
<feature type="compositionally biased region" description="Polar residues" evidence="1">
    <location>
        <begin position="92"/>
        <end position="115"/>
    </location>
</feature>
<accession>A0A0V8JIC7</accession>
<proteinExistence type="predicted"/>
<keyword evidence="2" id="KW-1133">Transmembrane helix</keyword>
<feature type="transmembrane region" description="Helical" evidence="2">
    <location>
        <begin position="60"/>
        <end position="80"/>
    </location>
</feature>
<evidence type="ECO:0000256" key="2">
    <source>
        <dbReference type="SAM" id="Phobius"/>
    </source>
</evidence>
<comment type="caution">
    <text evidence="3">The sequence shown here is derived from an EMBL/GenBank/DDBJ whole genome shotgun (WGS) entry which is preliminary data.</text>
</comment>
<name>A0A0V8JIC7_9BACI</name>
<feature type="region of interest" description="Disordered" evidence="1">
    <location>
        <begin position="88"/>
        <end position="115"/>
    </location>
</feature>